<feature type="compositionally biased region" description="Acidic residues" evidence="1">
    <location>
        <begin position="545"/>
        <end position="555"/>
    </location>
</feature>
<protein>
    <submittedName>
        <fullName evidence="4">Protein containg cyclic nucleotide-binding domain</fullName>
    </submittedName>
</protein>
<dbReference type="Proteomes" id="UP000055060">
    <property type="component" value="Unassembled WGS sequence"/>
</dbReference>
<feature type="transmembrane region" description="Helical" evidence="2">
    <location>
        <begin position="374"/>
        <end position="393"/>
    </location>
</feature>
<evidence type="ECO:0000259" key="3">
    <source>
        <dbReference type="PROSITE" id="PS50042"/>
    </source>
</evidence>
<keyword evidence="2" id="KW-0472">Membrane</keyword>
<feature type="domain" description="Cyclic nucleotide-binding" evidence="3">
    <location>
        <begin position="16"/>
        <end position="127"/>
    </location>
</feature>
<accession>A0A0S7BNE6</accession>
<reference evidence="4" key="1">
    <citation type="submission" date="2015-07" db="EMBL/GenBank/DDBJ databases">
        <title>Draft Genome Sequences of Anaerolinea thermolimosa IMO-1, Bellilinea caldifistulae GOMI-1, Leptolinea tardivitalis YMTK-2, Levilinea saccharolytica KIBI-1,Longilinea arvoryzae KOME-1, Previously Described as Members of the Anaerolineaceae (Chloroflexi).</title>
        <authorList>
            <person name="Sekiguchi Y."/>
            <person name="Ohashi A."/>
            <person name="Matsuura N."/>
            <person name="Tourlousse M.D."/>
        </authorList>
    </citation>
    <scope>NUCLEOTIDE SEQUENCE [LARGE SCALE GENOMIC DNA]</scope>
    <source>
        <strain evidence="4">KOME-1</strain>
    </source>
</reference>
<gene>
    <name evidence="4" type="ORF">LARV_03151</name>
</gene>
<dbReference type="CDD" id="cd00038">
    <property type="entry name" value="CAP_ED"/>
    <property type="match status" value="1"/>
</dbReference>
<feature type="transmembrane region" description="Helical" evidence="2">
    <location>
        <begin position="167"/>
        <end position="186"/>
    </location>
</feature>
<dbReference type="InterPro" id="IPR014710">
    <property type="entry name" value="RmlC-like_jellyroll"/>
</dbReference>
<feature type="region of interest" description="Disordered" evidence="1">
    <location>
        <begin position="535"/>
        <end position="555"/>
    </location>
</feature>
<dbReference type="Gene3D" id="2.60.120.10">
    <property type="entry name" value="Jelly Rolls"/>
    <property type="match status" value="1"/>
</dbReference>
<evidence type="ECO:0000256" key="2">
    <source>
        <dbReference type="SAM" id="Phobius"/>
    </source>
</evidence>
<feature type="transmembrane region" description="Helical" evidence="2">
    <location>
        <begin position="192"/>
        <end position="213"/>
    </location>
</feature>
<dbReference type="OrthoDB" id="152385at2"/>
<dbReference type="PROSITE" id="PS50042">
    <property type="entry name" value="CNMP_BINDING_3"/>
    <property type="match status" value="1"/>
</dbReference>
<evidence type="ECO:0000313" key="5">
    <source>
        <dbReference type="Proteomes" id="UP000055060"/>
    </source>
</evidence>
<dbReference type="SUPFAM" id="SSF51206">
    <property type="entry name" value="cAMP-binding domain-like"/>
    <property type="match status" value="1"/>
</dbReference>
<dbReference type="InterPro" id="IPR018490">
    <property type="entry name" value="cNMP-bd_dom_sf"/>
</dbReference>
<keyword evidence="2" id="KW-0812">Transmembrane</keyword>
<sequence length="555" mass="63971">MGDETSAVDLFGQMSLFNGLDTDQLAQIAEHTPTLVLSRNEIVYEQGSESDTFYIILSGHVQLIRAFHQAERSLGVLEDSDYFGQEALEPAQLRQTSAKAATDIVVLVFAADYIKELIERYPVLKKRFKIITDSFRFFLQLDFPWLGPRESIYYIGRRHIAYLIPRLILPGLMILLLLPLWISLYVSLHMLIFFYLILATALIGAAWVTWVAFDWSNDYSIITNRRVLFQEKIILIYDSRQEVPLDAVLADDVTTSQIGRWFDFGDLIIRTYTGAITLPGISMPSEVKVLLDNRRQRANIRAQRNKRQTIRSTIRQHLGIDEEMPTESSSEEAIKPTIHTGTLPNALSNLFMLRTEVNGVITYRTHWFILLSKVALPSLLLFLTLTLLIARLVNAVTFLSIPSTVLLCLLLFLIFGLWELYQYVDWSNDRYIITDRELIDVYKRPLGVEQKRTAPLENILSIDYERPNLIHLILNFGTVYIRIGEASLTFNNVFNPADVQREIFERFLSKKLQKQQQSDADDQRRLAEWLEIYHQEVTGPVAGEENPDDEEEENE</sequence>
<keyword evidence="2" id="KW-1133">Transmembrane helix</keyword>
<evidence type="ECO:0000256" key="1">
    <source>
        <dbReference type="SAM" id="MobiDB-lite"/>
    </source>
</evidence>
<dbReference type="STRING" id="360412.LARV_03151"/>
<dbReference type="SMART" id="SM00100">
    <property type="entry name" value="cNMP"/>
    <property type="match status" value="1"/>
</dbReference>
<dbReference type="RefSeq" id="WP_075074550.1">
    <property type="nucleotide sequence ID" value="NZ_DF967972.1"/>
</dbReference>
<dbReference type="InterPro" id="IPR000595">
    <property type="entry name" value="cNMP-bd_dom"/>
</dbReference>
<keyword evidence="5" id="KW-1185">Reference proteome</keyword>
<dbReference type="EMBL" id="DF967972">
    <property type="protein sequence ID" value="GAP15365.1"/>
    <property type="molecule type" value="Genomic_DNA"/>
</dbReference>
<evidence type="ECO:0000313" key="4">
    <source>
        <dbReference type="EMBL" id="GAP15365.1"/>
    </source>
</evidence>
<feature type="transmembrane region" description="Helical" evidence="2">
    <location>
        <begin position="399"/>
        <end position="421"/>
    </location>
</feature>
<dbReference type="Pfam" id="PF00027">
    <property type="entry name" value="cNMP_binding"/>
    <property type="match status" value="1"/>
</dbReference>
<proteinExistence type="predicted"/>
<dbReference type="PANTHER" id="PTHR37938:SF1">
    <property type="entry name" value="BLL0215 PROTEIN"/>
    <property type="match status" value="1"/>
</dbReference>
<organism evidence="4">
    <name type="scientific">Longilinea arvoryzae</name>
    <dbReference type="NCBI Taxonomy" id="360412"/>
    <lineage>
        <taxon>Bacteria</taxon>
        <taxon>Bacillati</taxon>
        <taxon>Chloroflexota</taxon>
        <taxon>Anaerolineae</taxon>
        <taxon>Anaerolineales</taxon>
        <taxon>Anaerolineaceae</taxon>
        <taxon>Longilinea</taxon>
    </lineage>
</organism>
<name>A0A0S7BNE6_9CHLR</name>
<dbReference type="AlphaFoldDB" id="A0A0S7BNE6"/>
<dbReference type="PANTHER" id="PTHR37938">
    <property type="entry name" value="BLL0215 PROTEIN"/>
    <property type="match status" value="1"/>
</dbReference>